<reference evidence="3" key="1">
    <citation type="journal article" date="2019" name="Int. J. Syst. Evol. Microbiol.">
        <title>The Global Catalogue of Microorganisms (GCM) 10K type strain sequencing project: providing services to taxonomists for standard genome sequencing and annotation.</title>
        <authorList>
            <consortium name="The Broad Institute Genomics Platform"/>
            <consortium name="The Broad Institute Genome Sequencing Center for Infectious Disease"/>
            <person name="Wu L."/>
            <person name="Ma J."/>
        </authorList>
    </citation>
    <scope>NUCLEOTIDE SEQUENCE [LARGE SCALE GENOMIC DNA]</scope>
    <source>
        <strain evidence="3">JCM 4737</strain>
    </source>
</reference>
<evidence type="ECO:0000313" key="3">
    <source>
        <dbReference type="Proteomes" id="UP000599437"/>
    </source>
</evidence>
<feature type="region of interest" description="Disordered" evidence="1">
    <location>
        <begin position="75"/>
        <end position="103"/>
    </location>
</feature>
<accession>A0ABQ3E5J0</accession>
<organism evidence="2 3">
    <name type="scientific">Streptomyces chryseus</name>
    <dbReference type="NCBI Taxonomy" id="68186"/>
    <lineage>
        <taxon>Bacteria</taxon>
        <taxon>Bacillati</taxon>
        <taxon>Actinomycetota</taxon>
        <taxon>Actinomycetes</taxon>
        <taxon>Kitasatosporales</taxon>
        <taxon>Streptomycetaceae</taxon>
        <taxon>Streptomyces</taxon>
    </lineage>
</organism>
<dbReference type="Proteomes" id="UP000599437">
    <property type="component" value="Unassembled WGS sequence"/>
</dbReference>
<proteinExistence type="predicted"/>
<comment type="caution">
    <text evidence="2">The sequence shown here is derived from an EMBL/GenBank/DDBJ whole genome shotgun (WGS) entry which is preliminary data.</text>
</comment>
<name>A0ABQ3E5J0_9ACTN</name>
<keyword evidence="3" id="KW-1185">Reference proteome</keyword>
<sequence>MPPEWWRTTIAEAIKALGSNSAATDLKRLARLTAVHDERWVATLAMPTALAQWEAPGQAGGARIARAARRYREWGPEGWQGPHTTRGSVGDGHVFTRRQDNDHQGVTISAPARCAVLRRNPAAGKSSRAALCPLTASRRWARRVG</sequence>
<dbReference type="EMBL" id="BMVO01000028">
    <property type="protein sequence ID" value="GHB26747.1"/>
    <property type="molecule type" value="Genomic_DNA"/>
</dbReference>
<evidence type="ECO:0000256" key="1">
    <source>
        <dbReference type="SAM" id="MobiDB-lite"/>
    </source>
</evidence>
<gene>
    <name evidence="2" type="ORF">GCM10010346_57910</name>
</gene>
<protein>
    <submittedName>
        <fullName evidence="2">Uncharacterized protein</fullName>
    </submittedName>
</protein>
<evidence type="ECO:0000313" key="2">
    <source>
        <dbReference type="EMBL" id="GHB26747.1"/>
    </source>
</evidence>